<dbReference type="EMBL" id="CAJJDN010000002">
    <property type="protein sequence ID" value="CAD8047235.1"/>
    <property type="molecule type" value="Genomic_DNA"/>
</dbReference>
<keyword evidence="1" id="KW-0732">Signal</keyword>
<protein>
    <recommendedName>
        <fullName evidence="2">Kazal-like domain-containing protein</fullName>
    </recommendedName>
</protein>
<name>A0A8S1JYD2_9CILI</name>
<dbReference type="OrthoDB" id="287417at2759"/>
<accession>A0A8S1JYD2</accession>
<dbReference type="InterPro" id="IPR002350">
    <property type="entry name" value="Kazal_dom"/>
</dbReference>
<comment type="caution">
    <text evidence="3">The sequence shown here is derived from an EMBL/GenBank/DDBJ whole genome shotgun (WGS) entry which is preliminary data.</text>
</comment>
<reference evidence="3" key="1">
    <citation type="submission" date="2021-01" db="EMBL/GenBank/DDBJ databases">
        <authorList>
            <consortium name="Genoscope - CEA"/>
            <person name="William W."/>
        </authorList>
    </citation>
    <scope>NUCLEOTIDE SEQUENCE</scope>
</reference>
<sequence length="315" mass="36128">MFMYLLFQLIQNQIIDCSITQSECSDNYSPVCGLTIQSQTIQTFINQCYACKANQVVKYKNGECVDDADQKTNNDNSENKKNDTDKEFTSSGNYTQFYYCSDPRPSICGTNLKQVCGFLDSQSGCQKQFCFVQFINDCHACRNTSIHNYFFGQCSDYKQRQPTVIQCNLDQKKQCETIMEQIDVCGFLDETAVCQNPPCLQPFQNNCEPCNQSNIKSYFIGNCNEYQILFFGEEIANQATVQKYQYCQPERPSSCNQEYQQTCGVLKSCNGTNCERIFENPCSACQNTDIEGYYTRSCFQNCIFAFSIFINYVLI</sequence>
<feature type="domain" description="Kazal-like" evidence="2">
    <location>
        <begin position="11"/>
        <end position="66"/>
    </location>
</feature>
<dbReference type="PROSITE" id="PS51465">
    <property type="entry name" value="KAZAL_2"/>
    <property type="match status" value="1"/>
</dbReference>
<proteinExistence type="predicted"/>
<evidence type="ECO:0000259" key="2">
    <source>
        <dbReference type="PROSITE" id="PS51465"/>
    </source>
</evidence>
<dbReference type="Proteomes" id="UP000692954">
    <property type="component" value="Unassembled WGS sequence"/>
</dbReference>
<keyword evidence="4" id="KW-1185">Reference proteome</keyword>
<evidence type="ECO:0000313" key="4">
    <source>
        <dbReference type="Proteomes" id="UP000692954"/>
    </source>
</evidence>
<organism evidence="3 4">
    <name type="scientific">Paramecium sonneborni</name>
    <dbReference type="NCBI Taxonomy" id="65129"/>
    <lineage>
        <taxon>Eukaryota</taxon>
        <taxon>Sar</taxon>
        <taxon>Alveolata</taxon>
        <taxon>Ciliophora</taxon>
        <taxon>Intramacronucleata</taxon>
        <taxon>Oligohymenophorea</taxon>
        <taxon>Peniculida</taxon>
        <taxon>Parameciidae</taxon>
        <taxon>Paramecium</taxon>
    </lineage>
</organism>
<feature type="signal peptide" evidence="1">
    <location>
        <begin position="1"/>
        <end position="17"/>
    </location>
</feature>
<gene>
    <name evidence="3" type="ORF">PSON_ATCC_30995.1.T0020291</name>
</gene>
<evidence type="ECO:0000313" key="3">
    <source>
        <dbReference type="EMBL" id="CAD8047235.1"/>
    </source>
</evidence>
<evidence type="ECO:0000256" key="1">
    <source>
        <dbReference type="SAM" id="SignalP"/>
    </source>
</evidence>
<dbReference type="AlphaFoldDB" id="A0A8S1JYD2"/>
<feature type="chain" id="PRO_5035898364" description="Kazal-like domain-containing protein" evidence="1">
    <location>
        <begin position="18"/>
        <end position="315"/>
    </location>
</feature>